<dbReference type="GO" id="GO:0010629">
    <property type="term" value="P:negative regulation of gene expression"/>
    <property type="evidence" value="ECO:0007669"/>
    <property type="project" value="TreeGrafter"/>
</dbReference>
<dbReference type="Pfam" id="PF23253">
    <property type="entry name" value="KH_PARP14_6"/>
    <property type="match status" value="1"/>
</dbReference>
<dbReference type="SUPFAM" id="SSF56399">
    <property type="entry name" value="ADP-ribosylation"/>
    <property type="match status" value="1"/>
</dbReference>
<accession>A0AA88N306</accession>
<dbReference type="GO" id="GO:0070212">
    <property type="term" value="P:protein poly-ADP-ribosylation"/>
    <property type="evidence" value="ECO:0007669"/>
    <property type="project" value="TreeGrafter"/>
</dbReference>
<comment type="similarity">
    <text evidence="6">Belongs to the ARTD/PARP family.</text>
</comment>
<dbReference type="Pfam" id="PF23245">
    <property type="entry name" value="RRM_PARP14_2"/>
    <property type="match status" value="1"/>
</dbReference>
<dbReference type="InterPro" id="IPR037197">
    <property type="entry name" value="WWE_dom_sf"/>
</dbReference>
<dbReference type="Gene3D" id="3.30.70.330">
    <property type="match status" value="2"/>
</dbReference>
<dbReference type="GO" id="GO:1990404">
    <property type="term" value="F:NAD+-protein mono-ADP-ribosyltransferase activity"/>
    <property type="evidence" value="ECO:0007669"/>
    <property type="project" value="TreeGrafter"/>
</dbReference>
<dbReference type="InterPro" id="IPR035979">
    <property type="entry name" value="RBD_domain_sf"/>
</dbReference>
<evidence type="ECO:0000256" key="6">
    <source>
        <dbReference type="ARBA" id="ARBA00024347"/>
    </source>
</evidence>
<dbReference type="InterPro" id="IPR004170">
    <property type="entry name" value="WWE_dom"/>
</dbReference>
<gene>
    <name evidence="12" type="ORF">Q7C36_009203</name>
</gene>
<dbReference type="SUPFAM" id="SSF52949">
    <property type="entry name" value="Macro domain-like"/>
    <property type="match status" value="3"/>
</dbReference>
<dbReference type="CDD" id="cd02907">
    <property type="entry name" value="Macro_Af1521_BAL-like"/>
    <property type="match status" value="1"/>
</dbReference>
<dbReference type="Gene3D" id="3.40.220.10">
    <property type="entry name" value="Leucine Aminopeptidase, subunit E, domain 1"/>
    <property type="match status" value="3"/>
</dbReference>
<dbReference type="InterPro" id="IPR057043">
    <property type="entry name" value="PARP14_KH_2"/>
</dbReference>
<dbReference type="InterPro" id="IPR043472">
    <property type="entry name" value="Macro_dom-like"/>
</dbReference>
<feature type="region of interest" description="Disordered" evidence="8">
    <location>
        <begin position="971"/>
        <end position="998"/>
    </location>
</feature>
<keyword evidence="5" id="KW-0539">Nucleus</keyword>
<dbReference type="Pfam" id="PF23085">
    <property type="entry name" value="RRM_PARP14_3"/>
    <property type="match status" value="1"/>
</dbReference>
<organism evidence="12 13">
    <name type="scientific">Tachysurus vachellii</name>
    <name type="common">Darkbarbel catfish</name>
    <name type="synonym">Pelteobagrus vachellii</name>
    <dbReference type="NCBI Taxonomy" id="175792"/>
    <lineage>
        <taxon>Eukaryota</taxon>
        <taxon>Metazoa</taxon>
        <taxon>Chordata</taxon>
        <taxon>Craniata</taxon>
        <taxon>Vertebrata</taxon>
        <taxon>Euteleostomi</taxon>
        <taxon>Actinopterygii</taxon>
        <taxon>Neopterygii</taxon>
        <taxon>Teleostei</taxon>
        <taxon>Ostariophysi</taxon>
        <taxon>Siluriformes</taxon>
        <taxon>Bagridae</taxon>
        <taxon>Tachysurus</taxon>
    </lineage>
</organism>
<keyword evidence="4 7" id="KW-0520">NAD</keyword>
<evidence type="ECO:0000259" key="11">
    <source>
        <dbReference type="PROSITE" id="PS51154"/>
    </source>
</evidence>
<protein>
    <recommendedName>
        <fullName evidence="7">Poly [ADP-ribose] polymerase</fullName>
        <shortName evidence="7">PARP</shortName>
        <ecNumber evidence="7">2.4.2.-</ecNumber>
    </recommendedName>
</protein>
<dbReference type="InterPro" id="IPR002589">
    <property type="entry name" value="Macro_dom"/>
</dbReference>
<dbReference type="InterPro" id="IPR057044">
    <property type="entry name" value="PARP14_KH_1"/>
</dbReference>
<sequence>MDGEFPFALFVEGNWDPKTLKLKNKLTIYFQSKKSNGGDCVVEYEVSDGQRASVRFKTEEVRQNVLEKKGHEIKLGKDLLSLRVYLPPNEAKSSQETKSSDNKGPTDEKQTSSESRTEVEAGSSQTEDEAGSEPKEDSEESCPTSAVIKNIHLKQESLYMLVENVLKYSPEDKNISIEAIPECHCAVVTFTNNKDAVDFIKSCPKNSMFKKKNLEISLLEMTTKVKVEDLSSDMSSDYIMLYFEKYGEIDEDLEMLEDEESAIITFKTHADVKTVLEKQHYIKKQHIRVFPYYESLGVALYGDERPILKLPESFTENIHTSVWKYLQEYPENLDVIMQDMQKHFCHLEFQDLAVRIIPLETILHQGVQTKKLLQTWREKASAEFTAIMSKYKSVEIEIEKDAWAELETEVHRMLSSEPVALILHKGQGRVSLAGLAEDVHRTGNAVQNIVNRTTQRIQREKSCIEDEISITPSVYMIIMKDDLQDKICDTFPGLKLNYNVSRQTLTFYGIKEDVSESKCKILQEFVGLNRRMIALDPPILQFLIKWDKEELTKELFFSQGICASLEITNDQPFLIAKTERALQDSENRLKAQLGHACIEVDDPSMLRGMEWQDLVDKLSNTLNSSITKVQIDESDRKVVISGFAESVQLVQEQLSEYVINNSIITTTLQADKIIVKYLKEHRKEDWGKIMEYNVNVKFEEDTVSLTGPRLRLSTYKFVFENLLSSVYCCRFKVDKPGAKRVFKSKELMIVETAKNKMGCVVELVEEDDRKQVSSSLIGKKRVRTPDGVEIIVNKGDMCLYPVDAIVNAVNDKLELSGGLSKALSDAAGPELQEACNQVIKKRTKLNPGEAVITEAGKLPCKHVIHAVGPHFDSANPQKSVSTLKNAVKKSLNLADREYCQSLAIPAICSGNLGFPLALCAETIVSALKEFFNFMKGDMCLKEIHLIDNNDKTIEAFEAAVQNLYGGSSKSQSPGFIGASSSQQQNPKPSSSTSQGLSQSVKTNEGLTITLAKCNIQNTSLDVVVNSISADLALNHGAVAQAILTAAGPQIQTQLNQQATGPANNGAIFITSGCNLKNKLVFHTVAPHWNQGQGSAQTLEGIMDGCLDLAEQQKQGSIVFPAIGTGNLGFPKALVATIMLDSVLKFSKNRASHHVQEVMIALHPSDHSTIQAFTDEFNKRFNIQPSLSLSVSTKGPFSKVTSPKTGIYETTMGGVVLQVLTGDITKETTDVIVNSTNETFTSKAGVSKSILDAAGPNVEAECQQLGALQNKGLIMTQQGNLQCKKIIHISAKNNLKTIQKRVQQALEMCVKNNFSSIAFPAFGTGQGGINSGYVADHMFDGVIDFLKQTPQSSLRTVHIVIFQAPILADFHQSMLRRDNTDKQKNEGAWARLTSFTKSFFMNAKPKDVKQPKEADFVIENKVETAVCFSICGPSQIAVDETKQFLDKLISEEQAFQAISDSMILRLSDMNRQRIQELQRLMCVNVKIEQKAHSAKGADSDEIKLIVEGLSRDVLMVVSEINDMLKATREEVNQKKSMELTADLVDWQYKQGGQFHSFDLATNFKLEEALNLNSQDVDINFQNQMYKVRMPEGPAVNFSGGSQMEIRRVDKIRASENLPKEWDVMASSELHKVCPLQVGSQEYNDVLVQFRKTCNQNVLSIQRVQNPRMWKNYQNNKQYMEQMNGHQNNERMLFHGTREESINHINQNGFNRSYAGKNAAVYGKGTYFALNASYSAQNTYSVPNAQGQKHMYYCKVLAGDYTLGNSAMIDPPAKTANGTDLYDTVVDNTVAPTIFVVFRDYHAYPDYLITFT</sequence>
<dbReference type="InterPro" id="IPR057050">
    <property type="entry name" value="RRM_PARP14_2"/>
</dbReference>
<dbReference type="InterPro" id="IPR054596">
    <property type="entry name" value="PARP14_WWE"/>
</dbReference>
<dbReference type="Pfam" id="PF23249">
    <property type="entry name" value="KH_PARP14_3"/>
    <property type="match status" value="1"/>
</dbReference>
<evidence type="ECO:0000256" key="8">
    <source>
        <dbReference type="SAM" id="MobiDB-lite"/>
    </source>
</evidence>
<dbReference type="Pfam" id="PF01661">
    <property type="entry name" value="Macro"/>
    <property type="match status" value="3"/>
</dbReference>
<dbReference type="InterPro" id="IPR012677">
    <property type="entry name" value="Nucleotide-bd_a/b_plait_sf"/>
</dbReference>
<dbReference type="PANTHER" id="PTHR14453:SF89">
    <property type="entry name" value="PROTEIN MONO-ADP-RIBOSYLTRANSFERASE PARP14"/>
    <property type="match status" value="1"/>
</dbReference>
<dbReference type="FunFam" id="3.90.228.10:FF:000008">
    <property type="entry name" value="Poly [ADP-ribose] polymerase"/>
    <property type="match status" value="1"/>
</dbReference>
<feature type="domain" description="Macro" evidence="11">
    <location>
        <begin position="995"/>
        <end position="1180"/>
    </location>
</feature>
<dbReference type="InterPro" id="IPR057047">
    <property type="entry name" value="PARP14_KH_5"/>
</dbReference>
<dbReference type="SUPFAM" id="SSF117839">
    <property type="entry name" value="WWE domain"/>
    <property type="match status" value="1"/>
</dbReference>
<dbReference type="SMART" id="SM00360">
    <property type="entry name" value="RRM"/>
    <property type="match status" value="1"/>
</dbReference>
<dbReference type="SUPFAM" id="SSF54928">
    <property type="entry name" value="RNA-binding domain, RBD"/>
    <property type="match status" value="1"/>
</dbReference>
<dbReference type="PROSITE" id="PS50918">
    <property type="entry name" value="WWE"/>
    <property type="match status" value="1"/>
</dbReference>
<feature type="compositionally biased region" description="Basic and acidic residues" evidence="8">
    <location>
        <begin position="93"/>
        <end position="119"/>
    </location>
</feature>
<dbReference type="CDD" id="cd02903">
    <property type="entry name" value="Macro_BAL-like"/>
    <property type="match status" value="2"/>
</dbReference>
<dbReference type="InterPro" id="IPR057048">
    <property type="entry name" value="PARP14_KH_6"/>
</dbReference>
<dbReference type="GO" id="GO:0003723">
    <property type="term" value="F:RNA binding"/>
    <property type="evidence" value="ECO:0007669"/>
    <property type="project" value="InterPro"/>
</dbReference>
<dbReference type="PROSITE" id="PS51059">
    <property type="entry name" value="PARP_CATALYTIC"/>
    <property type="match status" value="1"/>
</dbReference>
<dbReference type="Gene3D" id="3.30.720.50">
    <property type="match status" value="1"/>
</dbReference>
<dbReference type="CDD" id="cd12300">
    <property type="entry name" value="RRM1_PAR14"/>
    <property type="match status" value="1"/>
</dbReference>
<dbReference type="GO" id="GO:0003950">
    <property type="term" value="F:NAD+ poly-ADP-ribosyltransferase activity"/>
    <property type="evidence" value="ECO:0007669"/>
    <property type="project" value="UniProtKB-UniRule"/>
</dbReference>
<evidence type="ECO:0000259" key="9">
    <source>
        <dbReference type="PROSITE" id="PS50918"/>
    </source>
</evidence>
<reference evidence="12" key="1">
    <citation type="submission" date="2023-08" db="EMBL/GenBank/DDBJ databases">
        <title>Pelteobagrus vachellii genome.</title>
        <authorList>
            <person name="Liu H."/>
        </authorList>
    </citation>
    <scope>NUCLEOTIDE SEQUENCE</scope>
    <source>
        <strain evidence="12">PRFRI_2022a</strain>
        <tissue evidence="12">Muscle</tissue>
    </source>
</reference>
<feature type="domain" description="PARP catalytic" evidence="10">
    <location>
        <begin position="1616"/>
        <end position="1810"/>
    </location>
</feature>
<evidence type="ECO:0000256" key="5">
    <source>
        <dbReference type="ARBA" id="ARBA00023242"/>
    </source>
</evidence>
<feature type="domain" description="Macro" evidence="11">
    <location>
        <begin position="1203"/>
        <end position="1377"/>
    </location>
</feature>
<dbReference type="Pfam" id="PF23252">
    <property type="entry name" value="KH_PARP14_5"/>
    <property type="match status" value="1"/>
</dbReference>
<dbReference type="Proteomes" id="UP001187315">
    <property type="component" value="Unassembled WGS sequence"/>
</dbReference>
<dbReference type="InterPro" id="IPR057049">
    <property type="entry name" value="PARP14_KH_8"/>
</dbReference>
<evidence type="ECO:0000259" key="10">
    <source>
        <dbReference type="PROSITE" id="PS51059"/>
    </source>
</evidence>
<evidence type="ECO:0000256" key="3">
    <source>
        <dbReference type="ARBA" id="ARBA00022679"/>
    </source>
</evidence>
<evidence type="ECO:0000256" key="2">
    <source>
        <dbReference type="ARBA" id="ARBA00022676"/>
    </source>
</evidence>
<comment type="caution">
    <text evidence="12">The sequence shown here is derived from an EMBL/GenBank/DDBJ whole genome shotgun (WGS) entry which is preliminary data.</text>
</comment>
<dbReference type="EC" id="2.4.2.-" evidence="7"/>
<evidence type="ECO:0000256" key="4">
    <source>
        <dbReference type="ARBA" id="ARBA00023027"/>
    </source>
</evidence>
<dbReference type="SMART" id="SM00506">
    <property type="entry name" value="A1pp"/>
    <property type="match status" value="3"/>
</dbReference>
<comment type="subcellular location">
    <subcellularLocation>
        <location evidence="1">Nucleus</location>
    </subcellularLocation>
</comment>
<dbReference type="InterPro" id="IPR057046">
    <property type="entry name" value="PARP14_KH_4"/>
</dbReference>
<feature type="domain" description="WWE" evidence="9">
    <location>
        <begin position="1531"/>
        <end position="1606"/>
    </location>
</feature>
<dbReference type="Pfam" id="PF00644">
    <property type="entry name" value="PARP"/>
    <property type="match status" value="1"/>
</dbReference>
<feature type="compositionally biased region" description="Low complexity" evidence="8">
    <location>
        <begin position="979"/>
        <end position="998"/>
    </location>
</feature>
<dbReference type="PROSITE" id="PS51154">
    <property type="entry name" value="MACRO"/>
    <property type="match status" value="3"/>
</dbReference>
<dbReference type="Pfam" id="PF23248">
    <property type="entry name" value="KH_PARP14_2"/>
    <property type="match status" value="1"/>
</dbReference>
<dbReference type="GO" id="GO:0005634">
    <property type="term" value="C:nucleus"/>
    <property type="evidence" value="ECO:0007669"/>
    <property type="project" value="UniProtKB-SubCell"/>
</dbReference>
<dbReference type="EMBL" id="JAVHJS010000008">
    <property type="protein sequence ID" value="KAK2850420.1"/>
    <property type="molecule type" value="Genomic_DNA"/>
</dbReference>
<name>A0AA88N306_TACVA</name>
<keyword evidence="3 7" id="KW-0808">Transferase</keyword>
<dbReference type="Pfam" id="PF23222">
    <property type="entry name" value="RRM_PARP14_1"/>
    <property type="match status" value="1"/>
</dbReference>
<feature type="compositionally biased region" description="Acidic residues" evidence="8">
    <location>
        <begin position="126"/>
        <end position="140"/>
    </location>
</feature>
<dbReference type="GO" id="GO:0003714">
    <property type="term" value="F:transcription corepressor activity"/>
    <property type="evidence" value="ECO:0007669"/>
    <property type="project" value="TreeGrafter"/>
</dbReference>
<dbReference type="Pfam" id="PF23254">
    <property type="entry name" value="KH_PARP14_8"/>
    <property type="match status" value="1"/>
</dbReference>
<dbReference type="Gene3D" id="3.90.228.10">
    <property type="match status" value="1"/>
</dbReference>
<dbReference type="PANTHER" id="PTHR14453">
    <property type="entry name" value="PARP/ZINC FINGER CCCH TYPE DOMAIN CONTAINING PROTEIN"/>
    <property type="match status" value="1"/>
</dbReference>
<evidence type="ECO:0000313" key="13">
    <source>
        <dbReference type="Proteomes" id="UP001187315"/>
    </source>
</evidence>
<keyword evidence="13" id="KW-1185">Reference proteome</keyword>
<feature type="domain" description="Macro" evidence="11">
    <location>
        <begin position="777"/>
        <end position="964"/>
    </location>
</feature>
<dbReference type="Pfam" id="PF22005">
    <property type="entry name" value="WWE_1"/>
    <property type="match status" value="1"/>
</dbReference>
<evidence type="ECO:0000256" key="1">
    <source>
        <dbReference type="ARBA" id="ARBA00004123"/>
    </source>
</evidence>
<dbReference type="Pfam" id="PF23084">
    <property type="entry name" value="KH_PARP14_1"/>
    <property type="match status" value="1"/>
</dbReference>
<evidence type="ECO:0000256" key="7">
    <source>
        <dbReference type="RuleBase" id="RU362114"/>
    </source>
</evidence>
<dbReference type="InterPro" id="IPR000504">
    <property type="entry name" value="RRM_dom"/>
</dbReference>
<feature type="region of interest" description="Disordered" evidence="8">
    <location>
        <begin position="88"/>
        <end position="144"/>
    </location>
</feature>
<dbReference type="InterPro" id="IPR057051">
    <property type="entry name" value="PARP14_RPM_1"/>
</dbReference>
<dbReference type="InterPro" id="IPR012317">
    <property type="entry name" value="Poly(ADP-ribose)pol_cat_dom"/>
</dbReference>
<proteinExistence type="inferred from homology"/>
<dbReference type="InterPro" id="IPR052056">
    <property type="entry name" value="Mono-ARTD/PARP"/>
</dbReference>
<dbReference type="GO" id="GO:0005737">
    <property type="term" value="C:cytoplasm"/>
    <property type="evidence" value="ECO:0007669"/>
    <property type="project" value="TreeGrafter"/>
</dbReference>
<dbReference type="InterPro" id="IPR057045">
    <property type="entry name" value="PARP14_KH_3"/>
</dbReference>
<evidence type="ECO:0000313" key="12">
    <source>
        <dbReference type="EMBL" id="KAK2850420.1"/>
    </source>
</evidence>
<dbReference type="CDD" id="cd01439">
    <property type="entry name" value="TCCD_inducible_PARP_like"/>
    <property type="match status" value="1"/>
</dbReference>
<dbReference type="Pfam" id="PF23251">
    <property type="entry name" value="KH_PARP14_4"/>
    <property type="match status" value="1"/>
</dbReference>
<keyword evidence="2 7" id="KW-0328">Glycosyltransferase</keyword>